<feature type="transmembrane region" description="Helical" evidence="7">
    <location>
        <begin position="178"/>
        <end position="196"/>
    </location>
</feature>
<comment type="subcellular location">
    <subcellularLocation>
        <location evidence="1 7">Cell membrane</location>
        <topology evidence="1 7">Multi-pass membrane protein</topology>
    </subcellularLocation>
</comment>
<dbReference type="PANTHER" id="PTHR43163:SF6">
    <property type="entry name" value="DIPEPTIDE TRANSPORT SYSTEM PERMEASE PROTEIN DPPB-RELATED"/>
    <property type="match status" value="1"/>
</dbReference>
<dbReference type="PROSITE" id="PS50928">
    <property type="entry name" value="ABC_TM1"/>
    <property type="match status" value="1"/>
</dbReference>
<dbReference type="CDD" id="cd06261">
    <property type="entry name" value="TM_PBP2"/>
    <property type="match status" value="1"/>
</dbReference>
<accession>A0A5C8PP79</accession>
<dbReference type="Pfam" id="PF00528">
    <property type="entry name" value="BPD_transp_1"/>
    <property type="match status" value="1"/>
</dbReference>
<dbReference type="InterPro" id="IPR045621">
    <property type="entry name" value="BPD_transp_1_N"/>
</dbReference>
<comment type="caution">
    <text evidence="9">The sequence shown here is derived from an EMBL/GenBank/DDBJ whole genome shotgun (WGS) entry which is preliminary data.</text>
</comment>
<reference evidence="9 10" key="1">
    <citation type="submission" date="2019-06" db="EMBL/GenBank/DDBJ databases">
        <title>New taxonomy in bacterial strain CC-CFT640, isolated from vineyard.</title>
        <authorList>
            <person name="Lin S.-Y."/>
            <person name="Tsai C.-F."/>
            <person name="Young C.-C."/>
        </authorList>
    </citation>
    <scope>NUCLEOTIDE SEQUENCE [LARGE SCALE GENOMIC DNA]</scope>
    <source>
        <strain evidence="9 10">CC-CFT640</strain>
    </source>
</reference>
<dbReference type="OrthoDB" id="9778910at2"/>
<keyword evidence="5 7" id="KW-1133">Transmembrane helix</keyword>
<feature type="domain" description="ABC transmembrane type-1" evidence="8">
    <location>
        <begin position="95"/>
        <end position="300"/>
    </location>
</feature>
<evidence type="ECO:0000256" key="4">
    <source>
        <dbReference type="ARBA" id="ARBA00022692"/>
    </source>
</evidence>
<feature type="transmembrane region" description="Helical" evidence="7">
    <location>
        <begin position="281"/>
        <end position="304"/>
    </location>
</feature>
<keyword evidence="4 7" id="KW-0812">Transmembrane</keyword>
<feature type="transmembrane region" description="Helical" evidence="7">
    <location>
        <begin position="135"/>
        <end position="158"/>
    </location>
</feature>
<dbReference type="GO" id="GO:0055085">
    <property type="term" value="P:transmembrane transport"/>
    <property type="evidence" value="ECO:0007669"/>
    <property type="project" value="InterPro"/>
</dbReference>
<evidence type="ECO:0000313" key="9">
    <source>
        <dbReference type="EMBL" id="TXL76745.1"/>
    </source>
</evidence>
<keyword evidence="3" id="KW-1003">Cell membrane</keyword>
<protein>
    <submittedName>
        <fullName evidence="9">ABC transporter permease</fullName>
    </submittedName>
</protein>
<evidence type="ECO:0000256" key="3">
    <source>
        <dbReference type="ARBA" id="ARBA00022475"/>
    </source>
</evidence>
<dbReference type="Gene3D" id="1.10.3720.10">
    <property type="entry name" value="MetI-like"/>
    <property type="match status" value="1"/>
</dbReference>
<dbReference type="PANTHER" id="PTHR43163">
    <property type="entry name" value="DIPEPTIDE TRANSPORT SYSTEM PERMEASE PROTEIN DPPB-RELATED"/>
    <property type="match status" value="1"/>
</dbReference>
<feature type="transmembrane region" description="Helical" evidence="7">
    <location>
        <begin position="235"/>
        <end position="261"/>
    </location>
</feature>
<feature type="transmembrane region" description="Helical" evidence="7">
    <location>
        <begin position="101"/>
        <end position="123"/>
    </location>
</feature>
<evidence type="ECO:0000259" key="8">
    <source>
        <dbReference type="PROSITE" id="PS50928"/>
    </source>
</evidence>
<gene>
    <name evidence="9" type="ORF">FHP25_11160</name>
</gene>
<keyword evidence="2 7" id="KW-0813">Transport</keyword>
<dbReference type="Pfam" id="PF19300">
    <property type="entry name" value="BPD_transp_1_N"/>
    <property type="match status" value="1"/>
</dbReference>
<evidence type="ECO:0000256" key="1">
    <source>
        <dbReference type="ARBA" id="ARBA00004651"/>
    </source>
</evidence>
<dbReference type="AlphaFoldDB" id="A0A5C8PP79"/>
<sequence>MTRYLARRFAASVVTAVLASIVVFLIVRAVPGDVVAQMLGQTSDPAASRSLRAFFGLDQPVWVQYGSWIGAALQGDFGTSWASGRPVAMMVTDAFMVTLEIALLTLALASVVGVPLGLLSGVYEDCWPDTLIQTFNLLGLAAPVFWTGLMLLVLASSMLGWSPPLVYAAPGESLADNLSILVLPILALGLLQAAAYSQFVRQNVVSALHQDYVRTAIAKGVPARLVFFKHILRNIAIPLVTFMGLMLTQILGGVVIVESLFAIPGLGRLLLTAIQTRDYPVLQGALLVVVVAAMLVNLGVDLLYRVIDPRVRLA</sequence>
<dbReference type="RefSeq" id="WP_147847008.1">
    <property type="nucleotide sequence ID" value="NZ_VDUZ01000010.1"/>
</dbReference>
<dbReference type="EMBL" id="VDUZ01000010">
    <property type="protein sequence ID" value="TXL76745.1"/>
    <property type="molecule type" value="Genomic_DNA"/>
</dbReference>
<evidence type="ECO:0000256" key="5">
    <source>
        <dbReference type="ARBA" id="ARBA00022989"/>
    </source>
</evidence>
<comment type="similarity">
    <text evidence="7">Belongs to the binding-protein-dependent transport system permease family.</text>
</comment>
<evidence type="ECO:0000256" key="2">
    <source>
        <dbReference type="ARBA" id="ARBA00022448"/>
    </source>
</evidence>
<evidence type="ECO:0000256" key="7">
    <source>
        <dbReference type="RuleBase" id="RU363032"/>
    </source>
</evidence>
<dbReference type="Proteomes" id="UP000321638">
    <property type="component" value="Unassembled WGS sequence"/>
</dbReference>
<dbReference type="InterPro" id="IPR035906">
    <property type="entry name" value="MetI-like_sf"/>
</dbReference>
<keyword evidence="6 7" id="KW-0472">Membrane</keyword>
<proteinExistence type="inferred from homology"/>
<dbReference type="GO" id="GO:0005886">
    <property type="term" value="C:plasma membrane"/>
    <property type="evidence" value="ECO:0007669"/>
    <property type="project" value="UniProtKB-SubCell"/>
</dbReference>
<evidence type="ECO:0000256" key="6">
    <source>
        <dbReference type="ARBA" id="ARBA00023136"/>
    </source>
</evidence>
<name>A0A5C8PP79_9HYPH</name>
<organism evidence="9 10">
    <name type="scientific">Vineibacter terrae</name>
    <dbReference type="NCBI Taxonomy" id="2586908"/>
    <lineage>
        <taxon>Bacteria</taxon>
        <taxon>Pseudomonadati</taxon>
        <taxon>Pseudomonadota</taxon>
        <taxon>Alphaproteobacteria</taxon>
        <taxon>Hyphomicrobiales</taxon>
        <taxon>Vineibacter</taxon>
    </lineage>
</organism>
<dbReference type="InterPro" id="IPR000515">
    <property type="entry name" value="MetI-like"/>
</dbReference>
<keyword evidence="10" id="KW-1185">Reference proteome</keyword>
<dbReference type="SUPFAM" id="SSF161098">
    <property type="entry name" value="MetI-like"/>
    <property type="match status" value="1"/>
</dbReference>
<evidence type="ECO:0000313" key="10">
    <source>
        <dbReference type="Proteomes" id="UP000321638"/>
    </source>
</evidence>